<dbReference type="NCBIfam" id="NF038012">
    <property type="entry name" value="DMT_1"/>
    <property type="match status" value="1"/>
</dbReference>
<accession>A0ABP4DYD5</accession>
<dbReference type="Proteomes" id="UP001499987">
    <property type="component" value="Unassembled WGS sequence"/>
</dbReference>
<organism evidence="3 4">
    <name type="scientific">Kitasatospora arboriphila</name>
    <dbReference type="NCBI Taxonomy" id="258052"/>
    <lineage>
        <taxon>Bacteria</taxon>
        <taxon>Bacillati</taxon>
        <taxon>Actinomycetota</taxon>
        <taxon>Actinomycetes</taxon>
        <taxon>Kitasatosporales</taxon>
        <taxon>Streptomycetaceae</taxon>
        <taxon>Kitasatospora</taxon>
    </lineage>
</organism>
<evidence type="ECO:0000313" key="3">
    <source>
        <dbReference type="EMBL" id="GAA1075126.1"/>
    </source>
</evidence>
<evidence type="ECO:0000256" key="2">
    <source>
        <dbReference type="SAM" id="SignalP"/>
    </source>
</evidence>
<feature type="transmembrane region" description="Helical" evidence="1">
    <location>
        <begin position="226"/>
        <end position="246"/>
    </location>
</feature>
<reference evidence="4" key="1">
    <citation type="journal article" date="2019" name="Int. J. Syst. Evol. Microbiol.">
        <title>The Global Catalogue of Microorganisms (GCM) 10K type strain sequencing project: providing services to taxonomists for standard genome sequencing and annotation.</title>
        <authorList>
            <consortium name="The Broad Institute Genomics Platform"/>
            <consortium name="The Broad Institute Genome Sequencing Center for Infectious Disease"/>
            <person name="Wu L."/>
            <person name="Ma J."/>
        </authorList>
    </citation>
    <scope>NUCLEOTIDE SEQUENCE [LARGE SCALE GENOMIC DNA]</scope>
    <source>
        <strain evidence="4">JCM 13002</strain>
    </source>
</reference>
<dbReference type="PANTHER" id="PTHR40761">
    <property type="entry name" value="CONSERVED INTEGRAL MEMBRANE ALANINE VALINE AND LEUCINE RICH PROTEIN-RELATED"/>
    <property type="match status" value="1"/>
</dbReference>
<dbReference type="SUPFAM" id="SSF103481">
    <property type="entry name" value="Multidrug resistance efflux transporter EmrE"/>
    <property type="match status" value="1"/>
</dbReference>
<feature type="transmembrane region" description="Helical" evidence="1">
    <location>
        <begin position="101"/>
        <end position="121"/>
    </location>
</feature>
<feature type="signal peptide" evidence="2">
    <location>
        <begin position="1"/>
        <end position="17"/>
    </location>
</feature>
<keyword evidence="1" id="KW-1133">Transmembrane helix</keyword>
<gene>
    <name evidence="3" type="ORF">GCM10009663_15280</name>
</gene>
<dbReference type="EMBL" id="BAAALD010000009">
    <property type="protein sequence ID" value="GAA1075126.1"/>
    <property type="molecule type" value="Genomic_DNA"/>
</dbReference>
<evidence type="ECO:0000256" key="1">
    <source>
        <dbReference type="SAM" id="Phobius"/>
    </source>
</evidence>
<dbReference type="PANTHER" id="PTHR40761:SF1">
    <property type="entry name" value="CONSERVED INTEGRAL MEMBRANE ALANINE VALINE AND LEUCINE RICH PROTEIN-RELATED"/>
    <property type="match status" value="1"/>
</dbReference>
<keyword evidence="1" id="KW-0472">Membrane</keyword>
<keyword evidence="2" id="KW-0732">Signal</keyword>
<protein>
    <submittedName>
        <fullName evidence="3">DMT family transporter</fullName>
    </submittedName>
</protein>
<evidence type="ECO:0000313" key="4">
    <source>
        <dbReference type="Proteomes" id="UP001499987"/>
    </source>
</evidence>
<sequence length="287" mass="29285">MLPVLFALCGAISNALATVLQHRAAQTVPRSSGFRFGLLRDLARRPVWLAGIAAVTAAALFQAVALARGALSVVQPIFVLELPFALVIASAMSHRNLSRRAWAAVACMVVGLGLALGAAAPTPGTMHVPMSRWIPALAGCGAAIAVLCAVALRRPPGGVRAACLAGAAAVGNALTAALIKSSTHLLDKHGLEAFLTAWQTYGFAVAGVGALYLLENALQSGPLVASQPALTLGDAGVSLLLGVLLYEETLRTGLWLVPEAAGVALIVVGVLALARTPLTSTLMSPKD</sequence>
<feature type="transmembrane region" description="Helical" evidence="1">
    <location>
        <begin position="191"/>
        <end position="214"/>
    </location>
</feature>
<dbReference type="RefSeq" id="WP_344622720.1">
    <property type="nucleotide sequence ID" value="NZ_BAAALD010000009.1"/>
</dbReference>
<keyword evidence="4" id="KW-1185">Reference proteome</keyword>
<comment type="caution">
    <text evidence="3">The sequence shown here is derived from an EMBL/GenBank/DDBJ whole genome shotgun (WGS) entry which is preliminary data.</text>
</comment>
<proteinExistence type="predicted"/>
<dbReference type="InterPro" id="IPR037185">
    <property type="entry name" value="EmrE-like"/>
</dbReference>
<feature type="transmembrane region" description="Helical" evidence="1">
    <location>
        <begin position="253"/>
        <end position="274"/>
    </location>
</feature>
<feature type="transmembrane region" description="Helical" evidence="1">
    <location>
        <begin position="133"/>
        <end position="152"/>
    </location>
</feature>
<name>A0ABP4DYD5_9ACTN</name>
<feature type="chain" id="PRO_5045981391" evidence="2">
    <location>
        <begin position="18"/>
        <end position="287"/>
    </location>
</feature>
<feature type="transmembrane region" description="Helical" evidence="1">
    <location>
        <begin position="158"/>
        <end position="179"/>
    </location>
</feature>
<keyword evidence="1" id="KW-0812">Transmembrane</keyword>
<feature type="transmembrane region" description="Helical" evidence="1">
    <location>
        <begin position="47"/>
        <end position="66"/>
    </location>
</feature>